<dbReference type="PRINTS" id="PR00069">
    <property type="entry name" value="ALDKETRDTASE"/>
</dbReference>
<organism evidence="3 4">
    <name type="scientific">Rhizopus stolonifer</name>
    <name type="common">Rhizopus nigricans</name>
    <dbReference type="NCBI Taxonomy" id="4846"/>
    <lineage>
        <taxon>Eukaryota</taxon>
        <taxon>Fungi</taxon>
        <taxon>Fungi incertae sedis</taxon>
        <taxon>Mucoromycota</taxon>
        <taxon>Mucoromycotina</taxon>
        <taxon>Mucoromycetes</taxon>
        <taxon>Mucorales</taxon>
        <taxon>Mucorineae</taxon>
        <taxon>Rhizopodaceae</taxon>
        <taxon>Rhizopus</taxon>
    </lineage>
</organism>
<dbReference type="PROSITE" id="PS00062">
    <property type="entry name" value="ALDOKETO_REDUCTASE_2"/>
    <property type="match status" value="1"/>
</dbReference>
<dbReference type="AlphaFoldDB" id="A0A367KRG6"/>
<proteinExistence type="predicted"/>
<keyword evidence="4" id="KW-1185">Reference proteome</keyword>
<evidence type="ECO:0000313" key="3">
    <source>
        <dbReference type="EMBL" id="RCI04798.1"/>
    </source>
</evidence>
<name>A0A367KRG6_RHIST</name>
<evidence type="ECO:0000259" key="2">
    <source>
        <dbReference type="Pfam" id="PF00248"/>
    </source>
</evidence>
<dbReference type="GO" id="GO:0016616">
    <property type="term" value="F:oxidoreductase activity, acting on the CH-OH group of donors, NAD or NADP as acceptor"/>
    <property type="evidence" value="ECO:0007669"/>
    <property type="project" value="UniProtKB-ARBA"/>
</dbReference>
<dbReference type="FunFam" id="3.20.20.100:FF:000002">
    <property type="entry name" value="2,5-diketo-D-gluconic acid reductase A"/>
    <property type="match status" value="1"/>
</dbReference>
<feature type="non-terminal residue" evidence="3">
    <location>
        <position position="223"/>
    </location>
</feature>
<dbReference type="SUPFAM" id="SSF51430">
    <property type="entry name" value="NAD(P)-linked oxidoreductase"/>
    <property type="match status" value="1"/>
</dbReference>
<gene>
    <name evidence="3" type="ORF">CU098_000225</name>
</gene>
<dbReference type="PANTHER" id="PTHR11732">
    <property type="entry name" value="ALDO/KETO REDUCTASE"/>
    <property type="match status" value="1"/>
</dbReference>
<dbReference type="InterPro" id="IPR023210">
    <property type="entry name" value="NADP_OxRdtase_dom"/>
</dbReference>
<reference evidence="3 4" key="1">
    <citation type="journal article" date="2018" name="G3 (Bethesda)">
        <title>Phylogenetic and Phylogenomic Definition of Rhizopus Species.</title>
        <authorList>
            <person name="Gryganskyi A.P."/>
            <person name="Golan J."/>
            <person name="Dolatabadi S."/>
            <person name="Mondo S."/>
            <person name="Robb S."/>
            <person name="Idnurm A."/>
            <person name="Muszewska A."/>
            <person name="Steczkiewicz K."/>
            <person name="Masonjones S."/>
            <person name="Liao H.L."/>
            <person name="Gajdeczka M.T."/>
            <person name="Anike F."/>
            <person name="Vuek A."/>
            <person name="Anishchenko I.M."/>
            <person name="Voigt K."/>
            <person name="de Hoog G.S."/>
            <person name="Smith M.E."/>
            <person name="Heitman J."/>
            <person name="Vilgalys R."/>
            <person name="Stajich J.E."/>
        </authorList>
    </citation>
    <scope>NUCLEOTIDE SEQUENCE [LARGE SCALE GENOMIC DNA]</scope>
    <source>
        <strain evidence="3 4">LSU 92-RS-03</strain>
    </source>
</reference>
<dbReference type="InterPro" id="IPR020471">
    <property type="entry name" value="AKR"/>
</dbReference>
<dbReference type="OrthoDB" id="416253at2759"/>
<dbReference type="InterPro" id="IPR018170">
    <property type="entry name" value="Aldo/ket_reductase_CS"/>
</dbReference>
<dbReference type="CDD" id="cd19071">
    <property type="entry name" value="AKR_AKR1-5-like"/>
    <property type="match status" value="1"/>
</dbReference>
<dbReference type="Proteomes" id="UP000253551">
    <property type="component" value="Unassembled WGS sequence"/>
</dbReference>
<dbReference type="Pfam" id="PF00248">
    <property type="entry name" value="Aldo_ket_red"/>
    <property type="match status" value="1"/>
</dbReference>
<dbReference type="InterPro" id="IPR036812">
    <property type="entry name" value="NAD(P)_OxRdtase_dom_sf"/>
</dbReference>
<protein>
    <recommendedName>
        <fullName evidence="2">NADP-dependent oxidoreductase domain-containing protein</fullName>
    </recommendedName>
</protein>
<dbReference type="STRING" id="4846.A0A367KRG6"/>
<feature type="domain" description="NADP-dependent oxidoreductase" evidence="2">
    <location>
        <begin position="19"/>
        <end position="212"/>
    </location>
</feature>
<evidence type="ECO:0000256" key="1">
    <source>
        <dbReference type="ARBA" id="ARBA00023002"/>
    </source>
</evidence>
<accession>A0A367KRG6</accession>
<evidence type="ECO:0000313" key="4">
    <source>
        <dbReference type="Proteomes" id="UP000253551"/>
    </source>
</evidence>
<keyword evidence="1" id="KW-0560">Oxidoreductase</keyword>
<dbReference type="Gene3D" id="3.20.20.100">
    <property type="entry name" value="NADP-dependent oxidoreductase domain"/>
    <property type="match status" value="1"/>
</dbReference>
<sequence length="223" mass="25148">MSFQDTYELNNGVRIPAFGLGTWQSKSQEVYQAVLTALKAGYKHIDTAAVYRNEKEVGQAIKDSGIPRKEIFITTKLWNTSHRPELVEKALDQSLADLQLDYVDLYLMHWPVAFQPSKSAFPKDDKGKVALDQSTSFVDTYNAMEKLVEMGKVRAVGVSNFNIQNLERILKHCKSAPTVNQVELHPYLSQPDLILFCQKHNIHVTAYSPLGSTHSPVMQEPLV</sequence>
<dbReference type="EMBL" id="PJQM01000572">
    <property type="protein sequence ID" value="RCI04798.1"/>
    <property type="molecule type" value="Genomic_DNA"/>
</dbReference>
<comment type="caution">
    <text evidence="3">The sequence shown here is derived from an EMBL/GenBank/DDBJ whole genome shotgun (WGS) entry which is preliminary data.</text>
</comment>